<proteinExistence type="inferred from homology"/>
<comment type="subcellular location">
    <subcellularLocation>
        <location evidence="8">Cell inner membrane</location>
        <topology evidence="8">Multi-pass membrane protein</topology>
    </subcellularLocation>
    <subcellularLocation>
        <location evidence="1">Cell membrane</location>
        <topology evidence="1">Multi-pass membrane protein</topology>
    </subcellularLocation>
</comment>
<protein>
    <recommendedName>
        <fullName evidence="8">Bcr/CflA family efflux transporter</fullName>
    </recommendedName>
</protein>
<feature type="transmembrane region" description="Helical" evidence="8">
    <location>
        <begin position="74"/>
        <end position="92"/>
    </location>
</feature>
<evidence type="ECO:0000313" key="10">
    <source>
        <dbReference type="EMBL" id="ACE85433.1"/>
    </source>
</evidence>
<dbReference type="InterPro" id="IPR011701">
    <property type="entry name" value="MFS"/>
</dbReference>
<dbReference type="InterPro" id="IPR036259">
    <property type="entry name" value="MFS_trans_sf"/>
</dbReference>
<dbReference type="AlphaFoldDB" id="B3PG88"/>
<feature type="transmembrane region" description="Helical" evidence="8">
    <location>
        <begin position="163"/>
        <end position="182"/>
    </location>
</feature>
<keyword evidence="4" id="KW-1003">Cell membrane</keyword>
<evidence type="ECO:0000256" key="6">
    <source>
        <dbReference type="ARBA" id="ARBA00022989"/>
    </source>
</evidence>
<keyword evidence="5 8" id="KW-0812">Transmembrane</keyword>
<accession>B3PG88</accession>
<evidence type="ECO:0000256" key="5">
    <source>
        <dbReference type="ARBA" id="ARBA00022692"/>
    </source>
</evidence>
<dbReference type="PANTHER" id="PTHR43124">
    <property type="entry name" value="PURINE EFFLUX PUMP PBUE"/>
    <property type="match status" value="1"/>
</dbReference>
<dbReference type="GO" id="GO:0005886">
    <property type="term" value="C:plasma membrane"/>
    <property type="evidence" value="ECO:0007669"/>
    <property type="project" value="UniProtKB-SubCell"/>
</dbReference>
<dbReference type="NCBIfam" id="TIGR00710">
    <property type="entry name" value="efflux_Bcr_CflA"/>
    <property type="match status" value="1"/>
</dbReference>
<keyword evidence="8" id="KW-0997">Cell inner membrane</keyword>
<gene>
    <name evidence="10" type="ordered locus">CJA_0143</name>
</gene>
<dbReference type="RefSeq" id="WP_012485826.1">
    <property type="nucleotide sequence ID" value="NC_010995.1"/>
</dbReference>
<dbReference type="EMBL" id="CP000934">
    <property type="protein sequence ID" value="ACE85433.1"/>
    <property type="molecule type" value="Genomic_DNA"/>
</dbReference>
<sequence>MTKESHPWLIVLLAAIIATTPLAVDMYLPAMPVIAGDLNAHIGSVQQSLSIFLAAYAAGMLLFGPLADMIGRRPLALFGLGGFTLSSVALAFSSQIDQFLLLRVIQAFCGAAATVVAPGVVRYLYQEHTAKGMSYISMMMMLAPLLAPGVGSLVLWVSDWRSIFWLLAVYGLLIWVLIWRYLPEIPRAENQPKPNLLSGYRTVFGHSGARPLIVSMMFGSFAFFCFITAVPFVYIQYFGASEQQFSLLFGFNVVMLMLANWVNSRWVIRVGSLTMLRAGLVLATVSALVLAGVNLAELNLWFTVFSVAPLMMGLTLIGTNTDALVLMQFPHNTGTATAVNGTLRFGSGAFAGPLLAWFYNGTALPFALLMLTGVLGVMLCQIYYGYLHRKPRHIVEPL</sequence>
<keyword evidence="7 8" id="KW-0472">Membrane</keyword>
<feature type="transmembrane region" description="Helical" evidence="8">
    <location>
        <begin position="137"/>
        <end position="157"/>
    </location>
</feature>
<dbReference type="KEGG" id="cja:CJA_0143"/>
<feature type="transmembrane region" description="Helical" evidence="8">
    <location>
        <begin position="104"/>
        <end position="125"/>
    </location>
</feature>
<evidence type="ECO:0000256" key="1">
    <source>
        <dbReference type="ARBA" id="ARBA00004651"/>
    </source>
</evidence>
<organism evidence="10 11">
    <name type="scientific">Cellvibrio japonicus (strain Ueda107)</name>
    <name type="common">Pseudomonas fluorescens subsp. cellulosa</name>
    <dbReference type="NCBI Taxonomy" id="498211"/>
    <lineage>
        <taxon>Bacteria</taxon>
        <taxon>Pseudomonadati</taxon>
        <taxon>Pseudomonadota</taxon>
        <taxon>Gammaproteobacteria</taxon>
        <taxon>Cellvibrionales</taxon>
        <taxon>Cellvibrionaceae</taxon>
        <taxon>Cellvibrio</taxon>
    </lineage>
</organism>
<dbReference type="NCBIfam" id="NF008314">
    <property type="entry name" value="PRK11102.1"/>
    <property type="match status" value="1"/>
</dbReference>
<feature type="transmembrane region" description="Helical" evidence="8">
    <location>
        <begin position="299"/>
        <end position="317"/>
    </location>
</feature>
<comment type="caution">
    <text evidence="8">Lacks conserved residue(s) required for the propagation of feature annotation.</text>
</comment>
<dbReference type="Gene3D" id="1.20.1720.10">
    <property type="entry name" value="Multidrug resistance protein D"/>
    <property type="match status" value="1"/>
</dbReference>
<evidence type="ECO:0000313" key="11">
    <source>
        <dbReference type="Proteomes" id="UP000001036"/>
    </source>
</evidence>
<dbReference type="SUPFAM" id="SSF103473">
    <property type="entry name" value="MFS general substrate transporter"/>
    <property type="match status" value="1"/>
</dbReference>
<dbReference type="eggNOG" id="COG2814">
    <property type="taxonomic scope" value="Bacteria"/>
</dbReference>
<dbReference type="InterPro" id="IPR020846">
    <property type="entry name" value="MFS_dom"/>
</dbReference>
<dbReference type="OrthoDB" id="9812221at2"/>
<keyword evidence="6 8" id="KW-1133">Transmembrane helix</keyword>
<feature type="transmembrane region" description="Helical" evidence="8">
    <location>
        <begin position="365"/>
        <end position="386"/>
    </location>
</feature>
<keyword evidence="11" id="KW-1185">Reference proteome</keyword>
<feature type="transmembrane region" description="Helical" evidence="8">
    <location>
        <begin position="243"/>
        <end position="262"/>
    </location>
</feature>
<feature type="transmembrane region" description="Helical" evidence="8">
    <location>
        <begin position="7"/>
        <end position="28"/>
    </location>
</feature>
<reference evidence="10 11" key="1">
    <citation type="journal article" date="2008" name="J. Bacteriol.">
        <title>Insights into plant cell wall degradation from the genome sequence of the soil bacterium Cellvibrio japonicus.</title>
        <authorList>
            <person name="Deboy R.T."/>
            <person name="Mongodin E.F."/>
            <person name="Fouts D.E."/>
            <person name="Tailford L.E."/>
            <person name="Khouri H."/>
            <person name="Emerson J.B."/>
            <person name="Mohamoud Y."/>
            <person name="Watkins K."/>
            <person name="Henrissat B."/>
            <person name="Gilbert H.J."/>
            <person name="Nelson K.E."/>
        </authorList>
    </citation>
    <scope>NUCLEOTIDE SEQUENCE [LARGE SCALE GENOMIC DNA]</scope>
    <source>
        <strain evidence="10 11">Ueda107</strain>
    </source>
</reference>
<evidence type="ECO:0000256" key="8">
    <source>
        <dbReference type="RuleBase" id="RU365088"/>
    </source>
</evidence>
<evidence type="ECO:0000256" key="4">
    <source>
        <dbReference type="ARBA" id="ARBA00022475"/>
    </source>
</evidence>
<dbReference type="HOGENOM" id="CLU_001265_47_0_6"/>
<name>B3PG88_CELJU</name>
<evidence type="ECO:0000256" key="2">
    <source>
        <dbReference type="ARBA" id="ARBA00006236"/>
    </source>
</evidence>
<dbReference type="InterPro" id="IPR004812">
    <property type="entry name" value="Efflux_drug-R_Bcr/CmlA"/>
</dbReference>
<evidence type="ECO:0000259" key="9">
    <source>
        <dbReference type="PROSITE" id="PS50850"/>
    </source>
</evidence>
<dbReference type="GO" id="GO:0042910">
    <property type="term" value="F:xenobiotic transmembrane transporter activity"/>
    <property type="evidence" value="ECO:0007669"/>
    <property type="project" value="InterPro"/>
</dbReference>
<dbReference type="Pfam" id="PF07690">
    <property type="entry name" value="MFS_1"/>
    <property type="match status" value="1"/>
</dbReference>
<keyword evidence="3 8" id="KW-0813">Transport</keyword>
<feature type="transmembrane region" description="Helical" evidence="8">
    <location>
        <begin position="212"/>
        <end position="237"/>
    </location>
</feature>
<dbReference type="Proteomes" id="UP000001036">
    <property type="component" value="Chromosome"/>
</dbReference>
<evidence type="ECO:0000256" key="7">
    <source>
        <dbReference type="ARBA" id="ARBA00023136"/>
    </source>
</evidence>
<dbReference type="PANTHER" id="PTHR43124:SF3">
    <property type="entry name" value="CHLORAMPHENICOL EFFLUX PUMP RV0191"/>
    <property type="match status" value="1"/>
</dbReference>
<dbReference type="GO" id="GO:1990961">
    <property type="term" value="P:xenobiotic detoxification by transmembrane export across the plasma membrane"/>
    <property type="evidence" value="ECO:0007669"/>
    <property type="project" value="InterPro"/>
</dbReference>
<comment type="similarity">
    <text evidence="2 8">Belongs to the major facilitator superfamily. Bcr/CmlA family.</text>
</comment>
<feature type="domain" description="Major facilitator superfamily (MFS) profile" evidence="9">
    <location>
        <begin position="7"/>
        <end position="388"/>
    </location>
</feature>
<dbReference type="InterPro" id="IPR050189">
    <property type="entry name" value="MFS_Efflux_Transporters"/>
</dbReference>
<dbReference type="CDD" id="cd17320">
    <property type="entry name" value="MFS_MdfA_MDR_like"/>
    <property type="match status" value="1"/>
</dbReference>
<dbReference type="STRING" id="498211.CJA_0143"/>
<feature type="transmembrane region" description="Helical" evidence="8">
    <location>
        <begin position="274"/>
        <end position="293"/>
    </location>
</feature>
<dbReference type="PROSITE" id="PS50850">
    <property type="entry name" value="MFS"/>
    <property type="match status" value="1"/>
</dbReference>
<evidence type="ECO:0000256" key="3">
    <source>
        <dbReference type="ARBA" id="ARBA00022448"/>
    </source>
</evidence>